<dbReference type="Proteomes" id="UP001321700">
    <property type="component" value="Unassembled WGS sequence"/>
</dbReference>
<dbReference type="Pfam" id="PF13464">
    <property type="entry name" value="RodZ_C"/>
    <property type="match status" value="1"/>
</dbReference>
<accession>A0ABU3KT89</accession>
<dbReference type="EMBL" id="JAVBIK010000001">
    <property type="protein sequence ID" value="MDT7520427.1"/>
    <property type="molecule type" value="Genomic_DNA"/>
</dbReference>
<evidence type="ECO:0000313" key="3">
    <source>
        <dbReference type="Proteomes" id="UP001321700"/>
    </source>
</evidence>
<gene>
    <name evidence="2" type="ORF">RAE19_17215</name>
</gene>
<keyword evidence="3" id="KW-1185">Reference proteome</keyword>
<dbReference type="Pfam" id="PF13413">
    <property type="entry name" value="HTH_25"/>
    <property type="match status" value="1"/>
</dbReference>
<dbReference type="InterPro" id="IPR025194">
    <property type="entry name" value="RodZ-like_C"/>
</dbReference>
<reference evidence="2 3" key="1">
    <citation type="submission" date="2023-08" db="EMBL/GenBank/DDBJ databases">
        <title>Rhodoferax potami sp. nov. and Rhodoferax mekongensis sp. nov., isolated from the Mekong River in Thailand.</title>
        <authorList>
            <person name="Kitikhun S."/>
            <person name="Charoenyingcharoen P."/>
            <person name="Siriarchawattana P."/>
            <person name="Likhitrattanapisal S."/>
            <person name="Nilsakha T."/>
            <person name="Chanpet A."/>
            <person name="Rattanawaree P."/>
            <person name="Ingsriswang S."/>
        </authorList>
    </citation>
    <scope>NUCLEOTIDE SEQUENCE [LARGE SCALE GENOMIC DNA]</scope>
    <source>
        <strain evidence="2 3">TBRC 17660</strain>
    </source>
</reference>
<dbReference type="InterPro" id="IPR010982">
    <property type="entry name" value="Lambda_DNA-bd_dom_sf"/>
</dbReference>
<dbReference type="InterPro" id="IPR050400">
    <property type="entry name" value="Bact_Cytoskel_RodZ"/>
</dbReference>
<protein>
    <submittedName>
        <fullName evidence="2">DUF4115 domain-containing protein</fullName>
    </submittedName>
</protein>
<feature type="domain" description="Cytoskeleton protein RodZ-like C-terminal" evidence="1">
    <location>
        <begin position="228"/>
        <end position="298"/>
    </location>
</feature>
<organism evidence="2 3">
    <name type="scientific">Rhodoferax potami</name>
    <dbReference type="NCBI Taxonomy" id="3068338"/>
    <lineage>
        <taxon>Bacteria</taxon>
        <taxon>Pseudomonadati</taxon>
        <taxon>Pseudomonadota</taxon>
        <taxon>Betaproteobacteria</taxon>
        <taxon>Burkholderiales</taxon>
        <taxon>Comamonadaceae</taxon>
        <taxon>Rhodoferax</taxon>
    </lineage>
</organism>
<dbReference type="PANTHER" id="PTHR34475">
    <property type="match status" value="1"/>
</dbReference>
<dbReference type="RefSeq" id="WP_313876025.1">
    <property type="nucleotide sequence ID" value="NZ_JAVBIK010000001.1"/>
</dbReference>
<evidence type="ECO:0000259" key="1">
    <source>
        <dbReference type="Pfam" id="PF13464"/>
    </source>
</evidence>
<dbReference type="Gene3D" id="1.10.260.40">
    <property type="entry name" value="lambda repressor-like DNA-binding domains"/>
    <property type="match status" value="1"/>
</dbReference>
<sequence length="300" mass="31477">MSEAGGEAAEQGSVVTNNLPSAGEMLRNAREAAGLHIAALAVSMKVPVKKLEALESDRIDLLPDAVFVRALASSVCRALKIDPAPILERLPHVVAPQFQVADRGINEPFKDQQNWVKSSMLDIVKRPSALLVLGLLTCAVLVFAIPKVQLPGWLTTSETEPAELMPPADSVPGMSAPKQESSEKAAGVEVVPSAAVPPQNTASQVVAVAPEPIVPASGSQTGKDFLLVRAKGTTWVQVVDANGAVLLRRTLQGGTTTAVNGVPPLAVIVGKADLAEVEVRGKPFVMTDVSKDNVARFEVK</sequence>
<name>A0ABU3KT89_9BURK</name>
<proteinExistence type="predicted"/>
<dbReference type="PANTHER" id="PTHR34475:SF1">
    <property type="entry name" value="CYTOSKELETON PROTEIN RODZ"/>
    <property type="match status" value="1"/>
</dbReference>
<dbReference type="InterPro" id="IPR001387">
    <property type="entry name" value="Cro/C1-type_HTH"/>
</dbReference>
<comment type="caution">
    <text evidence="2">The sequence shown here is derived from an EMBL/GenBank/DDBJ whole genome shotgun (WGS) entry which is preliminary data.</text>
</comment>
<evidence type="ECO:0000313" key="2">
    <source>
        <dbReference type="EMBL" id="MDT7520427.1"/>
    </source>
</evidence>
<dbReference type="CDD" id="cd00093">
    <property type="entry name" value="HTH_XRE"/>
    <property type="match status" value="1"/>
</dbReference>